<proteinExistence type="inferred from homology"/>
<feature type="binding site" evidence="4">
    <location>
        <begin position="10"/>
        <end position="14"/>
    </location>
    <ligand>
        <name>ATP</name>
        <dbReference type="ChEBI" id="CHEBI:30616"/>
    </ligand>
</feature>
<comment type="caution">
    <text evidence="6">The sequence shown here is derived from an EMBL/GenBank/DDBJ whole genome shotgun (WGS) entry which is preliminary data.</text>
</comment>
<accession>A0A939DBS2</accession>
<feature type="binding site" evidence="4">
    <location>
        <position position="61"/>
    </location>
    <ligand>
        <name>substrate</name>
    </ligand>
</feature>
<keyword evidence="7" id="KW-1185">Reference proteome</keyword>
<comment type="cofactor">
    <cofactor evidence="5">
        <name>Mg(2+)</name>
        <dbReference type="ChEBI" id="CHEBI:18420"/>
    </cofactor>
</comment>
<dbReference type="InterPro" id="IPR037171">
    <property type="entry name" value="NagB/RpiA_transferase-like"/>
</dbReference>
<protein>
    <recommendedName>
        <fullName evidence="5">5-formyltetrahydrofolate cyclo-ligase</fullName>
        <ecNumber evidence="5">6.3.3.2</ecNumber>
    </recommendedName>
</protein>
<dbReference type="AlphaFoldDB" id="A0A939DBS2"/>
<dbReference type="Gene3D" id="3.40.50.10420">
    <property type="entry name" value="NagB/RpiA/CoA transferase-like"/>
    <property type="match status" value="1"/>
</dbReference>
<evidence type="ECO:0000256" key="3">
    <source>
        <dbReference type="ARBA" id="ARBA00022840"/>
    </source>
</evidence>
<dbReference type="GO" id="GO:0030272">
    <property type="term" value="F:5-formyltetrahydrofolate cyclo-ligase activity"/>
    <property type="evidence" value="ECO:0007669"/>
    <property type="project" value="UniProtKB-EC"/>
</dbReference>
<dbReference type="PIRSF" id="PIRSF006806">
    <property type="entry name" value="FTHF_cligase"/>
    <property type="match status" value="1"/>
</dbReference>
<dbReference type="EC" id="6.3.3.2" evidence="5"/>
<evidence type="ECO:0000256" key="5">
    <source>
        <dbReference type="RuleBase" id="RU361279"/>
    </source>
</evidence>
<evidence type="ECO:0000313" key="6">
    <source>
        <dbReference type="EMBL" id="MBN7774383.1"/>
    </source>
</evidence>
<dbReference type="PANTHER" id="PTHR23407">
    <property type="entry name" value="ATPASE INHIBITOR/5-FORMYLTETRAHYDROFOLATE CYCLO-LIGASE"/>
    <property type="match status" value="1"/>
</dbReference>
<dbReference type="GO" id="GO:0005524">
    <property type="term" value="F:ATP binding"/>
    <property type="evidence" value="ECO:0007669"/>
    <property type="project" value="UniProtKB-KW"/>
</dbReference>
<dbReference type="SUPFAM" id="SSF100950">
    <property type="entry name" value="NagB/RpiA/CoA transferase-like"/>
    <property type="match status" value="1"/>
</dbReference>
<evidence type="ECO:0000256" key="1">
    <source>
        <dbReference type="ARBA" id="ARBA00010638"/>
    </source>
</evidence>
<dbReference type="Pfam" id="PF01812">
    <property type="entry name" value="5-FTHF_cyc-lig"/>
    <property type="match status" value="1"/>
</dbReference>
<feature type="binding site" evidence="4">
    <location>
        <begin position="138"/>
        <end position="146"/>
    </location>
    <ligand>
        <name>ATP</name>
        <dbReference type="ChEBI" id="CHEBI:30616"/>
    </ligand>
</feature>
<evidence type="ECO:0000256" key="4">
    <source>
        <dbReference type="PIRSR" id="PIRSR006806-1"/>
    </source>
</evidence>
<evidence type="ECO:0000256" key="2">
    <source>
        <dbReference type="ARBA" id="ARBA00022741"/>
    </source>
</evidence>
<name>A0A939DBS2_CLOAM</name>
<dbReference type="GO" id="GO:0035999">
    <property type="term" value="P:tetrahydrofolate interconversion"/>
    <property type="evidence" value="ECO:0007669"/>
    <property type="project" value="TreeGrafter"/>
</dbReference>
<dbReference type="PANTHER" id="PTHR23407:SF1">
    <property type="entry name" value="5-FORMYLTETRAHYDROFOLATE CYCLO-LIGASE"/>
    <property type="match status" value="1"/>
</dbReference>
<dbReference type="InterPro" id="IPR024185">
    <property type="entry name" value="FTHF_cligase-like_sf"/>
</dbReference>
<dbReference type="EMBL" id="JAFJZZ010000009">
    <property type="protein sequence ID" value="MBN7774383.1"/>
    <property type="molecule type" value="Genomic_DNA"/>
</dbReference>
<dbReference type="GO" id="GO:0009396">
    <property type="term" value="P:folic acid-containing compound biosynthetic process"/>
    <property type="evidence" value="ECO:0007669"/>
    <property type="project" value="TreeGrafter"/>
</dbReference>
<dbReference type="InterPro" id="IPR002698">
    <property type="entry name" value="FTHF_cligase"/>
</dbReference>
<organism evidence="6 7">
    <name type="scientific">Clostridium aminobutyricum</name>
    <dbReference type="NCBI Taxonomy" id="33953"/>
    <lineage>
        <taxon>Bacteria</taxon>
        <taxon>Bacillati</taxon>
        <taxon>Bacillota</taxon>
        <taxon>Clostridia</taxon>
        <taxon>Eubacteriales</taxon>
        <taxon>Clostridiaceae</taxon>
        <taxon>Clostridium</taxon>
    </lineage>
</organism>
<dbReference type="NCBIfam" id="TIGR02727">
    <property type="entry name" value="MTHFS_bact"/>
    <property type="match status" value="1"/>
</dbReference>
<reference evidence="6" key="1">
    <citation type="submission" date="2021-02" db="EMBL/GenBank/DDBJ databases">
        <title>Abyssanaerobacter marinus gen.nov., sp., nov, anaerobic bacterium isolated from the Onnuri vent field of Indian Ocean and suggestion of Mogibacteriaceae fam. nov., and proposal of reclassification of ambiguous this family's genus member.</title>
        <authorList>
            <person name="Kim Y.J."/>
            <person name="Yang J.-A."/>
        </authorList>
    </citation>
    <scope>NUCLEOTIDE SEQUENCE</scope>
    <source>
        <strain evidence="6">DSM 2634</strain>
    </source>
</reference>
<evidence type="ECO:0000313" key="7">
    <source>
        <dbReference type="Proteomes" id="UP000664545"/>
    </source>
</evidence>
<comment type="catalytic activity">
    <reaction evidence="5">
        <text>(6S)-5-formyl-5,6,7,8-tetrahydrofolate + ATP = (6R)-5,10-methenyltetrahydrofolate + ADP + phosphate</text>
        <dbReference type="Rhea" id="RHEA:10488"/>
        <dbReference type="ChEBI" id="CHEBI:30616"/>
        <dbReference type="ChEBI" id="CHEBI:43474"/>
        <dbReference type="ChEBI" id="CHEBI:57455"/>
        <dbReference type="ChEBI" id="CHEBI:57457"/>
        <dbReference type="ChEBI" id="CHEBI:456216"/>
        <dbReference type="EC" id="6.3.3.2"/>
    </reaction>
</comment>
<sequence length="192" mass="21668">MQTLNISALKKNLRTEIMERRKKLTEDYCQAADEKIAHHIIALEEYQSSKTLFCFVSTEDEVNTYPIIRHALSVGKRVCVPKCISKGFMQAFEISGTDCLEKGSYGIMEPNENCPMIISADIDFCIVPCMSCNTKGQRLGYGGGYYDRFLSNTVFPSAVVCREKLTCEDIPTLDQDVRISIVITEAGIWRIK</sequence>
<comment type="similarity">
    <text evidence="1 5">Belongs to the 5-formyltetrahydrofolate cyclo-ligase family.</text>
</comment>
<feature type="binding site" evidence="4">
    <location>
        <position position="56"/>
    </location>
    <ligand>
        <name>substrate</name>
    </ligand>
</feature>
<keyword evidence="6" id="KW-0436">Ligase</keyword>
<gene>
    <name evidence="6" type="ORF">JYB65_13535</name>
</gene>
<dbReference type="RefSeq" id="WP_206583226.1">
    <property type="nucleotide sequence ID" value="NZ_JAFJZZ010000009.1"/>
</dbReference>
<dbReference type="GO" id="GO:0046872">
    <property type="term" value="F:metal ion binding"/>
    <property type="evidence" value="ECO:0007669"/>
    <property type="project" value="UniProtKB-KW"/>
</dbReference>
<keyword evidence="5" id="KW-0479">Metal-binding</keyword>
<keyword evidence="2 4" id="KW-0547">Nucleotide-binding</keyword>
<keyword evidence="5" id="KW-0460">Magnesium</keyword>
<dbReference type="Proteomes" id="UP000664545">
    <property type="component" value="Unassembled WGS sequence"/>
</dbReference>
<keyword evidence="3 4" id="KW-0067">ATP-binding</keyword>